<reference evidence="4" key="1">
    <citation type="submission" date="2021-04" db="EMBL/GenBank/DDBJ databases">
        <title>Saccharothrix algeriensis WGS.</title>
        <authorList>
            <person name="Stuskova K."/>
            <person name="Hakalova E."/>
            <person name="Tebbal A.B."/>
            <person name="Eichmeier A."/>
        </authorList>
    </citation>
    <scope>NUCLEOTIDE SEQUENCE</scope>
    <source>
        <strain evidence="4">NRRL B-24137</strain>
    </source>
</reference>
<accession>A0A8T8HXG2</accession>
<evidence type="ECO:0000313" key="4">
    <source>
        <dbReference type="EMBL" id="QTR03202.1"/>
    </source>
</evidence>
<gene>
    <name evidence="4" type="ORF">J7S33_30330</name>
</gene>
<dbReference type="InterPro" id="IPR003709">
    <property type="entry name" value="VanY-like_core_dom"/>
</dbReference>
<feature type="domain" description="D-alanyl-D-alanine carboxypeptidase-like core" evidence="3">
    <location>
        <begin position="73"/>
        <end position="176"/>
    </location>
</feature>
<dbReference type="Proteomes" id="UP000671828">
    <property type="component" value="Chromosome"/>
</dbReference>
<dbReference type="GO" id="GO:0008233">
    <property type="term" value="F:peptidase activity"/>
    <property type="evidence" value="ECO:0007669"/>
    <property type="project" value="InterPro"/>
</dbReference>
<evidence type="ECO:0000313" key="5">
    <source>
        <dbReference type="Proteomes" id="UP000671828"/>
    </source>
</evidence>
<feature type="chain" id="PRO_5035820376" evidence="2">
    <location>
        <begin position="33"/>
        <end position="193"/>
    </location>
</feature>
<dbReference type="InterPro" id="IPR052179">
    <property type="entry name" value="DD-CPase-like"/>
</dbReference>
<feature type="region of interest" description="Disordered" evidence="1">
    <location>
        <begin position="35"/>
        <end position="68"/>
    </location>
</feature>
<dbReference type="Pfam" id="PF02557">
    <property type="entry name" value="VanY"/>
    <property type="match status" value="1"/>
</dbReference>
<evidence type="ECO:0000256" key="2">
    <source>
        <dbReference type="SAM" id="SignalP"/>
    </source>
</evidence>
<dbReference type="GO" id="GO:0006508">
    <property type="term" value="P:proteolysis"/>
    <property type="evidence" value="ECO:0007669"/>
    <property type="project" value="InterPro"/>
</dbReference>
<dbReference type="Gene3D" id="3.30.1380.10">
    <property type="match status" value="1"/>
</dbReference>
<dbReference type="PROSITE" id="PS51257">
    <property type="entry name" value="PROKAR_LIPOPROTEIN"/>
    <property type="match status" value="1"/>
</dbReference>
<feature type="signal peptide" evidence="2">
    <location>
        <begin position="1"/>
        <end position="32"/>
    </location>
</feature>
<name>A0A8T8HXG2_9PSEU</name>
<dbReference type="CDD" id="cd14846">
    <property type="entry name" value="Peptidase_M15_like"/>
    <property type="match status" value="1"/>
</dbReference>
<dbReference type="SUPFAM" id="SSF55166">
    <property type="entry name" value="Hedgehog/DD-peptidase"/>
    <property type="match status" value="1"/>
</dbReference>
<dbReference type="AlphaFoldDB" id="A0A8T8HXG2"/>
<evidence type="ECO:0000256" key="1">
    <source>
        <dbReference type="SAM" id="MobiDB-lite"/>
    </source>
</evidence>
<dbReference type="PANTHER" id="PTHR34385:SF1">
    <property type="entry name" value="PEPTIDOGLYCAN L-ALANYL-D-GLUTAMATE ENDOPEPTIDASE CWLK"/>
    <property type="match status" value="1"/>
</dbReference>
<organism evidence="4 5">
    <name type="scientific">Saccharothrix algeriensis</name>
    <dbReference type="NCBI Taxonomy" id="173560"/>
    <lineage>
        <taxon>Bacteria</taxon>
        <taxon>Bacillati</taxon>
        <taxon>Actinomycetota</taxon>
        <taxon>Actinomycetes</taxon>
        <taxon>Pseudonocardiales</taxon>
        <taxon>Pseudonocardiaceae</taxon>
        <taxon>Saccharothrix</taxon>
    </lineage>
</organism>
<keyword evidence="2" id="KW-0732">Signal</keyword>
<dbReference type="PANTHER" id="PTHR34385">
    <property type="entry name" value="D-ALANYL-D-ALANINE CARBOXYPEPTIDASE"/>
    <property type="match status" value="1"/>
</dbReference>
<proteinExistence type="predicted"/>
<dbReference type="InterPro" id="IPR009045">
    <property type="entry name" value="Zn_M74/Hedgehog-like"/>
</dbReference>
<sequence length="193" mass="20413">MSRHWPRPRRNEGRRAVTAVAGVLVAALTACAPERSAGGAPAGGAPAGAVEDGSIPDNSSISPHDSRHAAIRKLDPALRAAVLAAAEDARSAGIELRVTSGWRSEEYQRRLLDEAVSRYGSLGEARRFVSTPETSRHVVGEAVDIGPTDAADWLSRNGAEHGLCQVYANEMWHFELLTSPGGECPPQRADASG</sequence>
<protein>
    <submittedName>
        <fullName evidence="4">M15 family metallopeptidase</fullName>
    </submittedName>
</protein>
<evidence type="ECO:0000259" key="3">
    <source>
        <dbReference type="Pfam" id="PF02557"/>
    </source>
</evidence>
<dbReference type="EMBL" id="CP072788">
    <property type="protein sequence ID" value="QTR03202.1"/>
    <property type="molecule type" value="Genomic_DNA"/>
</dbReference>